<reference evidence="2" key="1">
    <citation type="submission" date="2021-11" db="EMBL/GenBank/DDBJ databases">
        <title>Description of a new species Pelosinus isolated from the bottom sediments of Lake Baikal.</title>
        <authorList>
            <person name="Zakharyuk A."/>
        </authorList>
    </citation>
    <scope>NUCLEOTIDE SEQUENCE</scope>
    <source>
        <strain evidence="2">Bkl1</strain>
    </source>
</reference>
<keyword evidence="3" id="KW-1185">Reference proteome</keyword>
<sequence>MMETTECQMLFFELSPDELTILAALVALGFSKSLDGNQTNVLGNFLAAVGTLMTMIVAQEQALVVQKEETQSDVQKQIKELQGQMQKILNNN</sequence>
<proteinExistence type="predicted"/>
<evidence type="ECO:0000256" key="1">
    <source>
        <dbReference type="SAM" id="Coils"/>
    </source>
</evidence>
<dbReference type="Proteomes" id="UP001165492">
    <property type="component" value="Unassembled WGS sequence"/>
</dbReference>
<evidence type="ECO:0000313" key="3">
    <source>
        <dbReference type="Proteomes" id="UP001165492"/>
    </source>
</evidence>
<dbReference type="EMBL" id="JAJHJB010000042">
    <property type="protein sequence ID" value="MCC5467853.1"/>
    <property type="molecule type" value="Genomic_DNA"/>
</dbReference>
<comment type="caution">
    <text evidence="2">The sequence shown here is derived from an EMBL/GenBank/DDBJ whole genome shotgun (WGS) entry which is preliminary data.</text>
</comment>
<feature type="coiled-coil region" evidence="1">
    <location>
        <begin position="64"/>
        <end position="91"/>
    </location>
</feature>
<organism evidence="2 3">
    <name type="scientific">Pelosinus baikalensis</name>
    <dbReference type="NCBI Taxonomy" id="2892015"/>
    <lineage>
        <taxon>Bacteria</taxon>
        <taxon>Bacillati</taxon>
        <taxon>Bacillota</taxon>
        <taxon>Negativicutes</taxon>
        <taxon>Selenomonadales</taxon>
        <taxon>Sporomusaceae</taxon>
        <taxon>Pelosinus</taxon>
    </lineage>
</organism>
<dbReference type="RefSeq" id="WP_229536792.1">
    <property type="nucleotide sequence ID" value="NZ_JAJHJB010000042.1"/>
</dbReference>
<keyword evidence="1" id="KW-0175">Coiled coil</keyword>
<gene>
    <name evidence="2" type="ORF">LMF89_21185</name>
</gene>
<evidence type="ECO:0000313" key="2">
    <source>
        <dbReference type="EMBL" id="MCC5467853.1"/>
    </source>
</evidence>
<accession>A0ABS8HXG8</accession>
<name>A0ABS8HXG8_9FIRM</name>
<protein>
    <submittedName>
        <fullName evidence="2">Uncharacterized protein</fullName>
    </submittedName>
</protein>